<dbReference type="InterPro" id="IPR000504">
    <property type="entry name" value="RRM_dom"/>
</dbReference>
<evidence type="ECO:0000259" key="6">
    <source>
        <dbReference type="PROSITE" id="PS50102"/>
    </source>
</evidence>
<keyword evidence="8" id="KW-1185">Reference proteome</keyword>
<feature type="domain" description="RRM" evidence="6">
    <location>
        <begin position="54"/>
        <end position="136"/>
    </location>
</feature>
<evidence type="ECO:0000256" key="5">
    <source>
        <dbReference type="SAM" id="MobiDB-lite"/>
    </source>
</evidence>
<dbReference type="PROSITE" id="PS50102">
    <property type="entry name" value="RRM"/>
    <property type="match status" value="2"/>
</dbReference>
<dbReference type="GeneID" id="17266889"/>
<protein>
    <recommendedName>
        <fullName evidence="6">RRM domain-containing protein</fullName>
    </recommendedName>
</protein>
<dbReference type="SUPFAM" id="SSF54928">
    <property type="entry name" value="RNA-binding domain, RBD"/>
    <property type="match status" value="2"/>
</dbReference>
<dbReference type="HOGENOM" id="CLU_518220_0_0_1"/>
<dbReference type="Proteomes" id="UP000013827">
    <property type="component" value="Unassembled WGS sequence"/>
</dbReference>
<dbReference type="GO" id="GO:0006397">
    <property type="term" value="P:mRNA processing"/>
    <property type="evidence" value="ECO:0007669"/>
    <property type="project" value="UniProtKB-KW"/>
</dbReference>
<feature type="compositionally biased region" description="Low complexity" evidence="5">
    <location>
        <begin position="12"/>
        <end position="23"/>
    </location>
</feature>
<dbReference type="InterPro" id="IPR035979">
    <property type="entry name" value="RBD_domain_sf"/>
</dbReference>
<accession>A0A0D3JCW4</accession>
<organism evidence="7 8">
    <name type="scientific">Emiliania huxleyi (strain CCMP1516)</name>
    <dbReference type="NCBI Taxonomy" id="280463"/>
    <lineage>
        <taxon>Eukaryota</taxon>
        <taxon>Haptista</taxon>
        <taxon>Haptophyta</taxon>
        <taxon>Prymnesiophyceae</taxon>
        <taxon>Isochrysidales</taxon>
        <taxon>Noelaerhabdaceae</taxon>
        <taxon>Emiliania</taxon>
    </lineage>
</organism>
<dbReference type="PaxDb" id="2903-EOD21349"/>
<dbReference type="KEGG" id="ehx:EMIHUDRAFT_117236"/>
<dbReference type="Gene3D" id="3.30.70.330">
    <property type="match status" value="3"/>
</dbReference>
<evidence type="ECO:0000256" key="2">
    <source>
        <dbReference type="ARBA" id="ARBA00022884"/>
    </source>
</evidence>
<dbReference type="AlphaFoldDB" id="A0A0D3JCW4"/>
<dbReference type="GO" id="GO:0008380">
    <property type="term" value="P:RNA splicing"/>
    <property type="evidence" value="ECO:0007669"/>
    <property type="project" value="UniProtKB-KW"/>
</dbReference>
<keyword evidence="1" id="KW-0507">mRNA processing</keyword>
<evidence type="ECO:0000256" key="1">
    <source>
        <dbReference type="ARBA" id="ARBA00022664"/>
    </source>
</evidence>
<dbReference type="CDD" id="cd12232">
    <property type="entry name" value="RRM3_U2AF65"/>
    <property type="match status" value="1"/>
</dbReference>
<feature type="region of interest" description="Disordered" evidence="5">
    <location>
        <begin position="1"/>
        <end position="23"/>
    </location>
</feature>
<dbReference type="PANTHER" id="PTHR23139">
    <property type="entry name" value="RNA-BINDING PROTEIN"/>
    <property type="match status" value="1"/>
</dbReference>
<dbReference type="eggNOG" id="KOG0120">
    <property type="taxonomic scope" value="Eukaryota"/>
</dbReference>
<sequence>MWDVDSSGQEVAPPANTAAGAAGSALPNAMARMQETAMMTALLQQQAALTRRARRLHIGNLPPGLTLESMRELFNTTLSAAKLTLDEAPCINDVHMSGDARFGFVEFRSVLECTNALVLDGMQLLGRALKVQRPNDYMPPPPGLDKVLIPQSVSSVVTSSTVPTSTASLLGLHGAQLSAVGNPAVSAALTASGMPPGGSVSGLSGAALAAMSAAAVPLAAASGAAAAGVSALGSLANNNLGLTRRARRVHVGNLPLGAGLTAEMLKQFFNAAITSANLHDSSKEGDPVIDSMIGSEGKFGFIEFRTIAEARYGEIWGDATSCIALNNIELAGKQLRIERPRDYAPMPDSMLDELRAAGVLGNTSISPDGKDLLAAAAPPSAASSGGLLQLGLAAPPAAPAAAPAGPPPVDPSTATPVLVLDAMVSKEDLASAEEMGEILEDARSECSKHGAVSLYVPKPGVSGPAGSGAEEAAIALKLFAEYGTAAEALACGKELHGKQFDGRTVLASFLPPEAFQAVKGLDCFTA</sequence>
<dbReference type="STRING" id="2903.R1EKD3"/>
<dbReference type="SMART" id="SM00360">
    <property type="entry name" value="RRM"/>
    <property type="match status" value="2"/>
</dbReference>
<dbReference type="OMA" id="VERPRDY"/>
<evidence type="ECO:0000256" key="4">
    <source>
        <dbReference type="PROSITE-ProRule" id="PRU00176"/>
    </source>
</evidence>
<keyword evidence="2 4" id="KW-0694">RNA-binding</keyword>
<dbReference type="InterPro" id="IPR012677">
    <property type="entry name" value="Nucleotide-bd_a/b_plait_sf"/>
</dbReference>
<name>A0A0D3JCW4_EMIH1</name>
<evidence type="ECO:0000256" key="3">
    <source>
        <dbReference type="ARBA" id="ARBA00023187"/>
    </source>
</evidence>
<keyword evidence="3" id="KW-0508">mRNA splicing</keyword>
<evidence type="ECO:0000313" key="8">
    <source>
        <dbReference type="Proteomes" id="UP000013827"/>
    </source>
</evidence>
<reference evidence="7" key="2">
    <citation type="submission" date="2024-10" db="UniProtKB">
        <authorList>
            <consortium name="EnsemblProtists"/>
        </authorList>
    </citation>
    <scope>IDENTIFICATION</scope>
</reference>
<evidence type="ECO:0000313" key="7">
    <source>
        <dbReference type="EnsemblProtists" id="EOD21349"/>
    </source>
</evidence>
<dbReference type="GO" id="GO:0003723">
    <property type="term" value="F:RNA binding"/>
    <property type="evidence" value="ECO:0007669"/>
    <property type="project" value="UniProtKB-UniRule"/>
</dbReference>
<reference evidence="8" key="1">
    <citation type="journal article" date="2013" name="Nature">
        <title>Pan genome of the phytoplankton Emiliania underpins its global distribution.</title>
        <authorList>
            <person name="Read B.A."/>
            <person name="Kegel J."/>
            <person name="Klute M.J."/>
            <person name="Kuo A."/>
            <person name="Lefebvre S.C."/>
            <person name="Maumus F."/>
            <person name="Mayer C."/>
            <person name="Miller J."/>
            <person name="Monier A."/>
            <person name="Salamov A."/>
            <person name="Young J."/>
            <person name="Aguilar M."/>
            <person name="Claverie J.M."/>
            <person name="Frickenhaus S."/>
            <person name="Gonzalez K."/>
            <person name="Herman E.K."/>
            <person name="Lin Y.C."/>
            <person name="Napier J."/>
            <person name="Ogata H."/>
            <person name="Sarno A.F."/>
            <person name="Shmutz J."/>
            <person name="Schroeder D."/>
            <person name="de Vargas C."/>
            <person name="Verret F."/>
            <person name="von Dassow P."/>
            <person name="Valentin K."/>
            <person name="Van de Peer Y."/>
            <person name="Wheeler G."/>
            <person name="Dacks J.B."/>
            <person name="Delwiche C.F."/>
            <person name="Dyhrman S.T."/>
            <person name="Glockner G."/>
            <person name="John U."/>
            <person name="Richards T."/>
            <person name="Worden A.Z."/>
            <person name="Zhang X."/>
            <person name="Grigoriev I.V."/>
            <person name="Allen A.E."/>
            <person name="Bidle K."/>
            <person name="Borodovsky M."/>
            <person name="Bowler C."/>
            <person name="Brownlee C."/>
            <person name="Cock J.M."/>
            <person name="Elias M."/>
            <person name="Gladyshev V.N."/>
            <person name="Groth M."/>
            <person name="Guda C."/>
            <person name="Hadaegh A."/>
            <person name="Iglesias-Rodriguez M.D."/>
            <person name="Jenkins J."/>
            <person name="Jones B.M."/>
            <person name="Lawson T."/>
            <person name="Leese F."/>
            <person name="Lindquist E."/>
            <person name="Lobanov A."/>
            <person name="Lomsadze A."/>
            <person name="Malik S.B."/>
            <person name="Marsh M.E."/>
            <person name="Mackinder L."/>
            <person name="Mock T."/>
            <person name="Mueller-Roeber B."/>
            <person name="Pagarete A."/>
            <person name="Parker M."/>
            <person name="Probert I."/>
            <person name="Quesneville H."/>
            <person name="Raines C."/>
            <person name="Rensing S.A."/>
            <person name="Riano-Pachon D.M."/>
            <person name="Richier S."/>
            <person name="Rokitta S."/>
            <person name="Shiraiwa Y."/>
            <person name="Soanes D.M."/>
            <person name="van der Giezen M."/>
            <person name="Wahlund T.M."/>
            <person name="Williams B."/>
            <person name="Wilson W."/>
            <person name="Wolfe G."/>
            <person name="Wurch L.L."/>
        </authorList>
    </citation>
    <scope>NUCLEOTIDE SEQUENCE</scope>
</reference>
<proteinExistence type="predicted"/>
<dbReference type="EnsemblProtists" id="EOD21349">
    <property type="protein sequence ID" value="EOD21349"/>
    <property type="gene ID" value="EMIHUDRAFT_117236"/>
</dbReference>
<feature type="domain" description="RRM" evidence="6">
    <location>
        <begin position="247"/>
        <end position="342"/>
    </location>
</feature>
<dbReference type="RefSeq" id="XP_005773778.1">
    <property type="nucleotide sequence ID" value="XM_005773721.1"/>
</dbReference>